<accession>A0ABQ3IEQ5</accession>
<feature type="transmembrane region" description="Helical" evidence="7">
    <location>
        <begin position="258"/>
        <end position="276"/>
    </location>
</feature>
<keyword evidence="4 7" id="KW-0812">Transmembrane</keyword>
<feature type="transmembrane region" description="Helical" evidence="7">
    <location>
        <begin position="139"/>
        <end position="159"/>
    </location>
</feature>
<comment type="similarity">
    <text evidence="2">Belongs to the UPF0324 family.</text>
</comment>
<proteinExistence type="inferred from homology"/>
<keyword evidence="5 7" id="KW-1133">Transmembrane helix</keyword>
<sequence length="306" mass="32239">MGFWQKGLTVLALLLCFALALDPAISLSLGFVFRNSLGAVIENQLAKVRHFLLQIVIVCLGFSIDLNQVFAVGSEGLWLTSLSVLVVVLGGVLLAFRLGLKGKLPQLITYGTAICGGSAIAAVSPLVGATPKDTSSALGVVFLLNALAVFIFPAVGAALNMSNHQFGLWCAVAIHDTSSVIGAAGVFGDEALELATTAKVMRALWILPLILYYSLRKGRNGWGSPPLFIVLFVAALTLASFCSIPPHLKTFTLGTTKSLMSAVLFLMGGSLSLNMLKSLGAKPLVYGVLLWVFIGLASALVIQIMF</sequence>
<keyword evidence="3" id="KW-1003">Cell membrane</keyword>
<dbReference type="PANTHER" id="PTHR30106:SF1">
    <property type="entry name" value="UPF0324 MEMBRANE PROTEIN FN0533"/>
    <property type="match status" value="1"/>
</dbReference>
<dbReference type="InterPro" id="IPR018383">
    <property type="entry name" value="UPF0324_pro"/>
</dbReference>
<keyword evidence="6 7" id="KW-0472">Membrane</keyword>
<protein>
    <submittedName>
        <fullName evidence="8">Membrane protein</fullName>
    </submittedName>
</protein>
<feature type="transmembrane region" description="Helical" evidence="7">
    <location>
        <begin position="283"/>
        <end position="305"/>
    </location>
</feature>
<dbReference type="RefSeq" id="WP_189631558.1">
    <property type="nucleotide sequence ID" value="NZ_BNAG01000005.1"/>
</dbReference>
<feature type="transmembrane region" description="Helical" evidence="7">
    <location>
        <begin position="194"/>
        <end position="215"/>
    </location>
</feature>
<evidence type="ECO:0000256" key="4">
    <source>
        <dbReference type="ARBA" id="ARBA00022692"/>
    </source>
</evidence>
<evidence type="ECO:0000256" key="1">
    <source>
        <dbReference type="ARBA" id="ARBA00004651"/>
    </source>
</evidence>
<comment type="subcellular location">
    <subcellularLocation>
        <location evidence="1">Cell membrane</location>
        <topology evidence="1">Multi-pass membrane protein</topology>
    </subcellularLocation>
</comment>
<feature type="transmembrane region" description="Helical" evidence="7">
    <location>
        <begin position="166"/>
        <end position="188"/>
    </location>
</feature>
<dbReference type="PANTHER" id="PTHR30106">
    <property type="entry name" value="INNER MEMBRANE PROTEIN YEIH-RELATED"/>
    <property type="match status" value="1"/>
</dbReference>
<name>A0ABQ3IEQ5_9BACT</name>
<evidence type="ECO:0000313" key="8">
    <source>
        <dbReference type="EMBL" id="GHE74856.1"/>
    </source>
</evidence>
<comment type="caution">
    <text evidence="8">The sequence shown here is derived from an EMBL/GenBank/DDBJ whole genome shotgun (WGS) entry which is preliminary data.</text>
</comment>
<feature type="transmembrane region" description="Helical" evidence="7">
    <location>
        <begin position="227"/>
        <end position="246"/>
    </location>
</feature>
<evidence type="ECO:0000256" key="2">
    <source>
        <dbReference type="ARBA" id="ARBA00007977"/>
    </source>
</evidence>
<dbReference type="Proteomes" id="UP000658258">
    <property type="component" value="Unassembled WGS sequence"/>
</dbReference>
<evidence type="ECO:0000256" key="3">
    <source>
        <dbReference type="ARBA" id="ARBA00022475"/>
    </source>
</evidence>
<keyword evidence="9" id="KW-1185">Reference proteome</keyword>
<evidence type="ECO:0000256" key="6">
    <source>
        <dbReference type="ARBA" id="ARBA00023136"/>
    </source>
</evidence>
<feature type="transmembrane region" description="Helical" evidence="7">
    <location>
        <begin position="107"/>
        <end position="127"/>
    </location>
</feature>
<reference evidence="9" key="1">
    <citation type="journal article" date="2019" name="Int. J. Syst. Evol. Microbiol.">
        <title>The Global Catalogue of Microorganisms (GCM) 10K type strain sequencing project: providing services to taxonomists for standard genome sequencing and annotation.</title>
        <authorList>
            <consortium name="The Broad Institute Genomics Platform"/>
            <consortium name="The Broad Institute Genome Sequencing Center for Infectious Disease"/>
            <person name="Wu L."/>
            <person name="Ma J."/>
        </authorList>
    </citation>
    <scope>NUCLEOTIDE SEQUENCE [LARGE SCALE GENOMIC DNA]</scope>
    <source>
        <strain evidence="9">CGMCC 1.15111</strain>
    </source>
</reference>
<dbReference type="Pfam" id="PF03601">
    <property type="entry name" value="Cons_hypoth698"/>
    <property type="match status" value="1"/>
</dbReference>
<evidence type="ECO:0000313" key="9">
    <source>
        <dbReference type="Proteomes" id="UP000658258"/>
    </source>
</evidence>
<feature type="transmembrane region" description="Helical" evidence="7">
    <location>
        <begin position="77"/>
        <end position="100"/>
    </location>
</feature>
<evidence type="ECO:0000256" key="5">
    <source>
        <dbReference type="ARBA" id="ARBA00022989"/>
    </source>
</evidence>
<dbReference type="EMBL" id="BNAG01000005">
    <property type="protein sequence ID" value="GHE74856.1"/>
    <property type="molecule type" value="Genomic_DNA"/>
</dbReference>
<evidence type="ECO:0000256" key="7">
    <source>
        <dbReference type="SAM" id="Phobius"/>
    </source>
</evidence>
<gene>
    <name evidence="8" type="ORF">GCM10011340_34550</name>
</gene>
<organism evidence="8 9">
    <name type="scientific">Roseivirga thermotolerans</name>
    <dbReference type="NCBI Taxonomy" id="1758176"/>
    <lineage>
        <taxon>Bacteria</taxon>
        <taxon>Pseudomonadati</taxon>
        <taxon>Bacteroidota</taxon>
        <taxon>Cytophagia</taxon>
        <taxon>Cytophagales</taxon>
        <taxon>Roseivirgaceae</taxon>
        <taxon>Roseivirga</taxon>
    </lineage>
</organism>